<accession>A0A5B9SYF7</accession>
<keyword evidence="1" id="KW-1133">Transmembrane helix</keyword>
<feature type="transmembrane region" description="Helical" evidence="1">
    <location>
        <begin position="48"/>
        <end position="65"/>
    </location>
</feature>
<reference evidence="2" key="1">
    <citation type="journal article" date="2019" name="Sci. Rep.">
        <title>Colicin Z, a structurally and functionally novel colicin type that selectively kills enteroinvasive Escherichia coli and Shigella strains.</title>
        <authorList>
            <person name="Micenkova L."/>
            <person name="Bosak J."/>
            <person name="Kucera J."/>
            <person name="Hrala M."/>
            <person name="Dolejsova T."/>
            <person name="Sedo O."/>
            <person name="Linke D."/>
            <person name="Fiser R."/>
            <person name="Smajs D."/>
        </authorList>
    </citation>
    <scope>NUCLEOTIDE SEQUENCE</scope>
    <source>
        <strain evidence="2">B1356</strain>
        <plasmid evidence="2">pColZ</plasmid>
    </source>
</reference>
<evidence type="ECO:0000313" key="2">
    <source>
        <dbReference type="EMBL" id="QEG96792.1"/>
    </source>
</evidence>
<feature type="transmembrane region" description="Helical" evidence="1">
    <location>
        <begin position="77"/>
        <end position="98"/>
    </location>
</feature>
<dbReference type="AlphaFoldDB" id="A0A5B9SYF7"/>
<evidence type="ECO:0000256" key="1">
    <source>
        <dbReference type="SAM" id="Phobius"/>
    </source>
</evidence>
<proteinExistence type="predicted"/>
<organism evidence="2">
    <name type="scientific">Escherichia coli</name>
    <dbReference type="NCBI Taxonomy" id="562"/>
    <lineage>
        <taxon>Bacteria</taxon>
        <taxon>Pseudomonadati</taxon>
        <taxon>Pseudomonadota</taxon>
        <taxon>Gammaproteobacteria</taxon>
        <taxon>Enterobacterales</taxon>
        <taxon>Enterobacteriaceae</taxon>
        <taxon>Escherichia</taxon>
    </lineage>
</organism>
<name>A0A5B9SYF7_ECOLX</name>
<protein>
    <submittedName>
        <fullName evidence="2">Czi_colicin Z immunity protein</fullName>
    </submittedName>
</protein>
<feature type="transmembrane region" description="Helical" evidence="1">
    <location>
        <begin position="124"/>
        <end position="143"/>
    </location>
</feature>
<keyword evidence="2" id="KW-0614">Plasmid</keyword>
<keyword evidence="1" id="KW-0812">Transmembrane</keyword>
<dbReference type="EMBL" id="MK599282">
    <property type="protein sequence ID" value="QEG96792.1"/>
    <property type="molecule type" value="Genomic_DNA"/>
</dbReference>
<keyword evidence="1" id="KW-0472">Membrane</keyword>
<geneLocation type="plasmid" evidence="2">
    <name>pColZ</name>
</geneLocation>
<sequence length="151" mass="17702">MLNSFKAPLIWGCLCFLLIYRTFPYDIIYSWLSYYNYKISYFQIISQWALQITPPLIPLIVFTIFHKVGVKNKAIVILTPFLLWVVGKFIVAVIIYFISVKVGSIDIASEKFPAIIKRIYNTEWFFVSITYGITIIACSYAFWREHKIECS</sequence>